<evidence type="ECO:0000313" key="16">
    <source>
        <dbReference type="EMBL" id="PST36850.1"/>
    </source>
</evidence>
<dbReference type="FunFam" id="3.40.1450.10:FF:000001">
    <property type="entry name" value="2,3-bisphosphoglycerate-independent phosphoglycerate mutase"/>
    <property type="match status" value="1"/>
</dbReference>
<evidence type="ECO:0000256" key="13">
    <source>
        <dbReference type="PIRSR" id="PIRSR001492-3"/>
    </source>
</evidence>
<dbReference type="Proteomes" id="UP000241048">
    <property type="component" value="Unassembled WGS sequence"/>
</dbReference>
<evidence type="ECO:0000256" key="5">
    <source>
        <dbReference type="ARBA" id="ARBA00022723"/>
    </source>
</evidence>
<dbReference type="Pfam" id="PF06415">
    <property type="entry name" value="iPGM_N"/>
    <property type="match status" value="1"/>
</dbReference>
<dbReference type="AlphaFoldDB" id="A0A2T3FNL2"/>
<dbReference type="InterPro" id="IPR005995">
    <property type="entry name" value="Pgm_bpd_ind"/>
</dbReference>
<dbReference type="PANTHER" id="PTHR31637">
    <property type="entry name" value="2,3-BISPHOSPHOGLYCERATE-INDEPENDENT PHOSPHOGLYCERATE MUTASE"/>
    <property type="match status" value="1"/>
</dbReference>
<dbReference type="UniPathway" id="UPA00109">
    <property type="reaction ID" value="UER00186"/>
</dbReference>
<gene>
    <name evidence="10" type="primary">gpmI</name>
    <name evidence="16" type="ORF">C7U56_09820</name>
</gene>
<feature type="binding site" evidence="10 12">
    <location>
        <begin position="153"/>
        <end position="154"/>
    </location>
    <ligand>
        <name>substrate</name>
    </ligand>
</feature>
<evidence type="ECO:0000256" key="4">
    <source>
        <dbReference type="ARBA" id="ARBA00012026"/>
    </source>
</evidence>
<feature type="binding site" evidence="10 13">
    <location>
        <position position="462"/>
    </location>
    <ligand>
        <name>Mn(2+)</name>
        <dbReference type="ChEBI" id="CHEBI:29035"/>
        <label>1</label>
    </ligand>
</feature>
<feature type="binding site" evidence="10 13">
    <location>
        <position position="406"/>
    </location>
    <ligand>
        <name>Mn(2+)</name>
        <dbReference type="ChEBI" id="CHEBI:29035"/>
        <label>1</label>
    </ligand>
</feature>
<dbReference type="InterPro" id="IPR017850">
    <property type="entry name" value="Alkaline_phosphatase_core_sf"/>
</dbReference>
<dbReference type="Gene3D" id="3.40.720.10">
    <property type="entry name" value="Alkaline Phosphatase, subunit A"/>
    <property type="match status" value="1"/>
</dbReference>
<dbReference type="PIRSF" id="PIRSF001492">
    <property type="entry name" value="IPGAM"/>
    <property type="match status" value="1"/>
</dbReference>
<evidence type="ECO:0000256" key="8">
    <source>
        <dbReference type="ARBA" id="ARBA00023235"/>
    </source>
</evidence>
<dbReference type="InterPro" id="IPR006124">
    <property type="entry name" value="Metalloenzyme"/>
</dbReference>
<feature type="binding site" evidence="10 13">
    <location>
        <position position="443"/>
    </location>
    <ligand>
        <name>Mn(2+)</name>
        <dbReference type="ChEBI" id="CHEBI:29035"/>
        <label>2</label>
    </ligand>
</feature>
<feature type="binding site" evidence="10 12">
    <location>
        <position position="191"/>
    </location>
    <ligand>
        <name>substrate</name>
    </ligand>
</feature>
<evidence type="ECO:0000256" key="3">
    <source>
        <dbReference type="ARBA" id="ARBA00008819"/>
    </source>
</evidence>
<evidence type="ECO:0000256" key="10">
    <source>
        <dbReference type="HAMAP-Rule" id="MF_01038"/>
    </source>
</evidence>
<feature type="active site" description="Phosphoserine intermediate" evidence="10 11">
    <location>
        <position position="62"/>
    </location>
</feature>
<evidence type="ECO:0000256" key="7">
    <source>
        <dbReference type="ARBA" id="ARBA00023211"/>
    </source>
</evidence>
<proteinExistence type="inferred from homology"/>
<evidence type="ECO:0000256" key="1">
    <source>
        <dbReference type="ARBA" id="ARBA00000370"/>
    </source>
</evidence>
<dbReference type="RefSeq" id="WP_107001069.1">
    <property type="nucleotide sequence ID" value="NZ_JAQCTY010000001.1"/>
</dbReference>
<comment type="cofactor">
    <cofactor evidence="10">
        <name>Mn(2+)</name>
        <dbReference type="ChEBI" id="CHEBI:29035"/>
    </cofactor>
    <text evidence="10">Binds 2 manganese ions per subunit.</text>
</comment>
<dbReference type="GO" id="GO:0006096">
    <property type="term" value="P:glycolytic process"/>
    <property type="evidence" value="ECO:0007669"/>
    <property type="project" value="UniProtKB-UniRule"/>
</dbReference>
<dbReference type="GO" id="GO:0006007">
    <property type="term" value="P:glucose catabolic process"/>
    <property type="evidence" value="ECO:0007669"/>
    <property type="project" value="InterPro"/>
</dbReference>
<dbReference type="GO" id="GO:0005829">
    <property type="term" value="C:cytosol"/>
    <property type="evidence" value="ECO:0007669"/>
    <property type="project" value="TreeGrafter"/>
</dbReference>
<dbReference type="Pfam" id="PF01676">
    <property type="entry name" value="Metalloenzyme"/>
    <property type="match status" value="1"/>
</dbReference>
<dbReference type="EMBL" id="PYLO01000003">
    <property type="protein sequence ID" value="PST36850.1"/>
    <property type="molecule type" value="Genomic_DNA"/>
</dbReference>
<dbReference type="GO" id="GO:0004619">
    <property type="term" value="F:phosphoglycerate mutase activity"/>
    <property type="evidence" value="ECO:0007669"/>
    <property type="project" value="UniProtKB-UniRule"/>
</dbReference>
<keyword evidence="6 10" id="KW-0324">Glycolysis</keyword>
<feature type="binding site" evidence="10 12">
    <location>
        <begin position="260"/>
        <end position="263"/>
    </location>
    <ligand>
        <name>substrate</name>
    </ligand>
</feature>
<comment type="subunit">
    <text evidence="10">Monomer.</text>
</comment>
<comment type="caution">
    <text evidence="16">The sequence shown here is derived from an EMBL/GenBank/DDBJ whole genome shotgun (WGS) entry which is preliminary data.</text>
</comment>
<dbReference type="HAMAP" id="MF_01038">
    <property type="entry name" value="GpmI"/>
    <property type="match status" value="1"/>
</dbReference>
<feature type="binding site" evidence="10 12">
    <location>
        <position position="185"/>
    </location>
    <ligand>
        <name>substrate</name>
    </ligand>
</feature>
<feature type="binding site" evidence="10 13">
    <location>
        <position position="402"/>
    </location>
    <ligand>
        <name>Mn(2+)</name>
        <dbReference type="ChEBI" id="CHEBI:29035"/>
        <label>1</label>
    </ligand>
</feature>
<evidence type="ECO:0000313" key="17">
    <source>
        <dbReference type="Proteomes" id="UP000241048"/>
    </source>
</evidence>
<comment type="pathway">
    <text evidence="2 10">Carbohydrate degradation; glycolysis; pyruvate from D-glyceraldehyde 3-phosphate: step 3/5.</text>
</comment>
<sequence>MKKKPTVLMILDGYGMRDTCEHNAVCEAKTPIMDQLMSQCPFVRGNASGLAVGLPDGQMGNSEVGHLNMGAGRIVYQELTRITKSIEDGDFFENPEFLAAADTCKKNDSALHLFGLVSDGGVHSHLTHLFGLLEFAKRQGLKKVYVHCFLDGRDTPPTSGKEFVAELEKKMQQLGVGEVASVMGRYYAMDRDKNWDRVQKAYNVLTKAEGEKAESACAGIQASYDKEVNDEFVVPFYVEKDGKPVATIQDGDSVIFFNFRPDRAREITRAFCDEGFTGFAREKKLDLTFVCFTDYDETIGNKMIAFKKEEIKNTFGEFLAAHHMTQARIAETEKYAHVTFFFNGGVEEPNEGEDRILVPSPKEVPTYDLKPEMSAPIVCDKLVEAIESGKYDVIIINFANPDMVGHTGVESAAIKAIETVDACVGRAVEAIKAAGGVLFICADHGNAEVMVDEATGEPWTAHTTNQVPFVLVGADPAYKLREGGRLCDIVPTLIELMGLEKPKEMTGESLLVK</sequence>
<protein>
    <recommendedName>
        <fullName evidence="9 10">2,3-bisphosphoglycerate-independent phosphoglycerate mutase</fullName>
        <shortName evidence="10">BPG-independent PGAM</shortName>
        <shortName evidence="10">Phosphoglyceromutase</shortName>
        <shortName evidence="10">iPGM</shortName>
        <ecNumber evidence="4 10">5.4.2.12</ecNumber>
    </recommendedName>
</protein>
<evidence type="ECO:0000256" key="6">
    <source>
        <dbReference type="ARBA" id="ARBA00023152"/>
    </source>
</evidence>
<evidence type="ECO:0000259" key="15">
    <source>
        <dbReference type="Pfam" id="PF06415"/>
    </source>
</evidence>
<feature type="binding site" evidence="10 12">
    <location>
        <position position="334"/>
    </location>
    <ligand>
        <name>substrate</name>
    </ligand>
</feature>
<dbReference type="SUPFAM" id="SSF53649">
    <property type="entry name" value="Alkaline phosphatase-like"/>
    <property type="match status" value="1"/>
</dbReference>
<organism evidence="16 17">
    <name type="scientific">Clostridium fessum</name>
    <dbReference type="NCBI Taxonomy" id="2126740"/>
    <lineage>
        <taxon>Bacteria</taxon>
        <taxon>Bacillati</taxon>
        <taxon>Bacillota</taxon>
        <taxon>Clostridia</taxon>
        <taxon>Eubacteriales</taxon>
        <taxon>Clostridiaceae</taxon>
        <taxon>Clostridium</taxon>
    </lineage>
</organism>
<keyword evidence="5 10" id="KW-0479">Metal-binding</keyword>
<feature type="domain" description="BPG-independent PGAM N-terminal" evidence="15">
    <location>
        <begin position="82"/>
        <end position="297"/>
    </location>
</feature>
<feature type="domain" description="Metalloenzyme" evidence="14">
    <location>
        <begin position="4"/>
        <end position="501"/>
    </location>
</feature>
<comment type="function">
    <text evidence="10">Catalyzes the interconversion of 2-phosphoglycerate and 3-phosphoglycerate.</text>
</comment>
<dbReference type="GO" id="GO:0030145">
    <property type="term" value="F:manganese ion binding"/>
    <property type="evidence" value="ECO:0007669"/>
    <property type="project" value="UniProtKB-UniRule"/>
</dbReference>
<keyword evidence="7 10" id="KW-0464">Manganese</keyword>
<dbReference type="SUPFAM" id="SSF64158">
    <property type="entry name" value="2,3-Bisphosphoglycerate-independent phosphoglycerate mutase, substrate-binding domain"/>
    <property type="match status" value="1"/>
</dbReference>
<dbReference type="CDD" id="cd16010">
    <property type="entry name" value="iPGM"/>
    <property type="match status" value="1"/>
</dbReference>
<comment type="catalytic activity">
    <reaction evidence="1 10">
        <text>(2R)-2-phosphoglycerate = (2R)-3-phosphoglycerate</text>
        <dbReference type="Rhea" id="RHEA:15901"/>
        <dbReference type="ChEBI" id="CHEBI:58272"/>
        <dbReference type="ChEBI" id="CHEBI:58289"/>
        <dbReference type="EC" id="5.4.2.12"/>
    </reaction>
</comment>
<evidence type="ECO:0000259" key="14">
    <source>
        <dbReference type="Pfam" id="PF01676"/>
    </source>
</evidence>
<evidence type="ECO:0000256" key="12">
    <source>
        <dbReference type="PIRSR" id="PIRSR001492-2"/>
    </source>
</evidence>
<evidence type="ECO:0000256" key="2">
    <source>
        <dbReference type="ARBA" id="ARBA00004798"/>
    </source>
</evidence>
<name>A0A2T3FNL2_9CLOT</name>
<dbReference type="InterPro" id="IPR011258">
    <property type="entry name" value="BPG-indep_PGM_N"/>
</dbReference>
<keyword evidence="17" id="KW-1185">Reference proteome</keyword>
<dbReference type="NCBIfam" id="TIGR01307">
    <property type="entry name" value="pgm_bpd_ind"/>
    <property type="match status" value="1"/>
</dbReference>
<dbReference type="Gene3D" id="3.40.1450.10">
    <property type="entry name" value="BPG-independent phosphoglycerate mutase, domain B"/>
    <property type="match status" value="1"/>
</dbReference>
<feature type="binding site" evidence="10 13">
    <location>
        <position position="444"/>
    </location>
    <ligand>
        <name>Mn(2+)</name>
        <dbReference type="ChEBI" id="CHEBI:29035"/>
        <label>2</label>
    </ligand>
</feature>
<dbReference type="EC" id="5.4.2.12" evidence="4 10"/>
<dbReference type="PANTHER" id="PTHR31637:SF0">
    <property type="entry name" value="2,3-BISPHOSPHOGLYCERATE-INDEPENDENT PHOSPHOGLYCERATE MUTASE"/>
    <property type="match status" value="1"/>
</dbReference>
<feature type="binding site" evidence="10 12">
    <location>
        <position position="123"/>
    </location>
    <ligand>
        <name>substrate</name>
    </ligand>
</feature>
<accession>A0A2T3FNL2</accession>
<evidence type="ECO:0000256" key="11">
    <source>
        <dbReference type="PIRSR" id="PIRSR001492-1"/>
    </source>
</evidence>
<reference evidence="16 17" key="1">
    <citation type="submission" date="2018-03" db="EMBL/GenBank/DDBJ databases">
        <title>Lachnoclostridium SNUG30386 gen.nov., sp.nov., isolated from human faeces.</title>
        <authorList>
            <person name="Seo B."/>
            <person name="Jeon K."/>
            <person name="Ko G."/>
        </authorList>
    </citation>
    <scope>NUCLEOTIDE SEQUENCE [LARGE SCALE GENOMIC DNA]</scope>
    <source>
        <strain evidence="16 17">SNUG30386</strain>
    </source>
</reference>
<evidence type="ECO:0000256" key="9">
    <source>
        <dbReference type="ARBA" id="ARBA00071648"/>
    </source>
</evidence>
<comment type="similarity">
    <text evidence="3 10">Belongs to the BPG-independent phosphoglycerate mutase family.</text>
</comment>
<feature type="binding site" evidence="10 13">
    <location>
        <position position="12"/>
    </location>
    <ligand>
        <name>Mn(2+)</name>
        <dbReference type="ChEBI" id="CHEBI:29035"/>
        <label>2</label>
    </ligand>
</feature>
<keyword evidence="8 10" id="KW-0413">Isomerase</keyword>
<dbReference type="InterPro" id="IPR036646">
    <property type="entry name" value="PGAM_B_sf"/>
</dbReference>
<feature type="binding site" evidence="10 13">
    <location>
        <position position="62"/>
    </location>
    <ligand>
        <name>Mn(2+)</name>
        <dbReference type="ChEBI" id="CHEBI:29035"/>
        <label>2</label>
    </ligand>
</feature>